<evidence type="ECO:0000256" key="1">
    <source>
        <dbReference type="ARBA" id="ARBA00022603"/>
    </source>
</evidence>
<dbReference type="InterPro" id="IPR012340">
    <property type="entry name" value="NA-bd_OB-fold"/>
</dbReference>
<dbReference type="Pfam" id="PF01135">
    <property type="entry name" value="PCMT"/>
    <property type="match status" value="1"/>
</dbReference>
<dbReference type="Gene3D" id="3.40.50.150">
    <property type="entry name" value="Vaccinia Virus protein VP39"/>
    <property type="match status" value="1"/>
</dbReference>
<dbReference type="SUPFAM" id="SSF53335">
    <property type="entry name" value="S-adenosyl-L-methionine-dependent methyltransferases"/>
    <property type="match status" value="1"/>
</dbReference>
<dbReference type="Gene3D" id="2.40.50.140">
    <property type="entry name" value="Nucleic acid-binding proteins"/>
    <property type="match status" value="1"/>
</dbReference>
<dbReference type="PANTHER" id="PTHR11061">
    <property type="entry name" value="RNA M5U METHYLTRANSFERASE"/>
    <property type="match status" value="1"/>
</dbReference>
<comment type="caution">
    <text evidence="6">The sequence shown here is derived from an EMBL/GenBank/DDBJ whole genome shotgun (WGS) entry which is preliminary data.</text>
</comment>
<feature type="binding site" evidence="4">
    <location>
        <position position="270"/>
    </location>
    <ligand>
        <name>S-adenosyl-L-methionine</name>
        <dbReference type="ChEBI" id="CHEBI:59789"/>
    </ligand>
</feature>
<dbReference type="InterPro" id="IPR029063">
    <property type="entry name" value="SAM-dependent_MTases_sf"/>
</dbReference>
<dbReference type="SUPFAM" id="SSF50249">
    <property type="entry name" value="Nucleic acid-binding proteins"/>
    <property type="match status" value="1"/>
</dbReference>
<keyword evidence="1 4" id="KW-0489">Methyltransferase</keyword>
<feature type="binding site" evidence="4">
    <location>
        <position position="339"/>
    </location>
    <ligand>
        <name>S-adenosyl-L-methionine</name>
        <dbReference type="ChEBI" id="CHEBI:59789"/>
    </ligand>
</feature>
<dbReference type="GO" id="GO:0070475">
    <property type="term" value="P:rRNA base methylation"/>
    <property type="evidence" value="ECO:0007669"/>
    <property type="project" value="TreeGrafter"/>
</dbReference>
<dbReference type="EMBL" id="RDBF01000009">
    <property type="protein sequence ID" value="RLV55255.1"/>
    <property type="molecule type" value="Genomic_DNA"/>
</dbReference>
<feature type="active site" description="Nucleophile" evidence="4">
    <location>
        <position position="365"/>
    </location>
</feature>
<accession>A0A3L8PIM9</accession>
<keyword evidence="2 4" id="KW-0808">Transferase</keyword>
<feature type="binding site" evidence="4">
    <location>
        <position position="241"/>
    </location>
    <ligand>
        <name>S-adenosyl-L-methionine</name>
        <dbReference type="ChEBI" id="CHEBI:59789"/>
    </ligand>
</feature>
<feature type="domain" description="TRAM" evidence="5">
    <location>
        <begin position="1"/>
        <end position="64"/>
    </location>
</feature>
<dbReference type="PANTHER" id="PTHR11061:SF30">
    <property type="entry name" value="TRNA (URACIL(54)-C(5))-METHYLTRANSFERASE"/>
    <property type="match status" value="1"/>
</dbReference>
<dbReference type="InterPro" id="IPR002792">
    <property type="entry name" value="TRAM_dom"/>
</dbReference>
<sequence>MGEPAVRANEELPVVDVGPVAHGGHCVARLDGQVVFVRHALPGERVRIAVTERSKRFLRADAVDVLEPSPDRVAAPCPFAGTCGGCDFQHVSAEGQRRLLAHVVREQLQRLAGIDWDVEVEAVQPETLGWRTRVTYAVDASGRAGLRRHRDHTIVPIDFCRIAHRDARSVTAAQWSDGPVEAVVSSSGERLLVTDAEVPEEELDSLHGVVSRDGALRQGSGTLHEVVHGRMFHVTGSGFWQVHPRAAETLVDAVLAAAQVRPGDRVLDLYAGAGLFSAFLAEQAGPDGAVVSVEGARSGHEDARVNLADLANATAQRAPVEKALARGWLGSSADVVVLDPPRAGAKAAVAPIAALGARTVVYVACDPAALARDLKMFAEHGYDVRSLRAFALFPMTHHVECVAVLAPAER</sequence>
<organism evidence="6 7">
    <name type="scientific">Aeromicrobium phragmitis</name>
    <dbReference type="NCBI Taxonomy" id="2478914"/>
    <lineage>
        <taxon>Bacteria</taxon>
        <taxon>Bacillati</taxon>
        <taxon>Actinomycetota</taxon>
        <taxon>Actinomycetes</taxon>
        <taxon>Propionibacteriales</taxon>
        <taxon>Nocardioidaceae</taxon>
        <taxon>Aeromicrobium</taxon>
    </lineage>
</organism>
<dbReference type="Proteomes" id="UP000282515">
    <property type="component" value="Unassembled WGS sequence"/>
</dbReference>
<dbReference type="AlphaFoldDB" id="A0A3L8PIM9"/>
<dbReference type="GO" id="GO:0070041">
    <property type="term" value="F:rRNA (uridine-C5-)-methyltransferase activity"/>
    <property type="evidence" value="ECO:0007669"/>
    <property type="project" value="TreeGrafter"/>
</dbReference>
<evidence type="ECO:0000313" key="6">
    <source>
        <dbReference type="EMBL" id="RLV55255.1"/>
    </source>
</evidence>
<evidence type="ECO:0000313" key="7">
    <source>
        <dbReference type="Proteomes" id="UP000282515"/>
    </source>
</evidence>
<evidence type="ECO:0000256" key="2">
    <source>
        <dbReference type="ARBA" id="ARBA00022679"/>
    </source>
</evidence>
<dbReference type="Gene3D" id="2.40.50.1070">
    <property type="match status" value="1"/>
</dbReference>
<dbReference type="Pfam" id="PF01938">
    <property type="entry name" value="TRAM"/>
    <property type="match status" value="1"/>
</dbReference>
<keyword evidence="3 4" id="KW-0949">S-adenosyl-L-methionine</keyword>
<keyword evidence="7" id="KW-1185">Reference proteome</keyword>
<proteinExistence type="inferred from homology"/>
<dbReference type="PROSITE" id="PS50926">
    <property type="entry name" value="TRAM"/>
    <property type="match status" value="1"/>
</dbReference>
<comment type="similarity">
    <text evidence="4">Belongs to the class I-like SAM-binding methyltransferase superfamily. RNA M5U methyltransferase family.</text>
</comment>
<feature type="binding site" evidence="4">
    <location>
        <position position="294"/>
    </location>
    <ligand>
        <name>S-adenosyl-L-methionine</name>
        <dbReference type="ChEBI" id="CHEBI:59789"/>
    </ligand>
</feature>
<name>A0A3L8PIM9_9ACTN</name>
<dbReference type="Pfam" id="PF05958">
    <property type="entry name" value="tRNA_U5-meth_tr"/>
    <property type="match status" value="1"/>
</dbReference>
<reference evidence="6 7" key="1">
    <citation type="submission" date="2018-10" db="EMBL/GenBank/DDBJ databases">
        <title>Aeromicrobium sp. 9W16Y-2 whole genome shotgun sequence.</title>
        <authorList>
            <person name="Li F."/>
        </authorList>
    </citation>
    <scope>NUCLEOTIDE SEQUENCE [LARGE SCALE GENOMIC DNA]</scope>
    <source>
        <strain evidence="6 7">9W16Y-2</strain>
    </source>
</reference>
<evidence type="ECO:0000259" key="5">
    <source>
        <dbReference type="PROSITE" id="PS50926"/>
    </source>
</evidence>
<gene>
    <name evidence="6" type="ORF">D9V41_12200</name>
</gene>
<protein>
    <submittedName>
        <fullName evidence="6">Class I SAM-dependent RNA methyltransferase</fullName>
    </submittedName>
</protein>
<dbReference type="InterPro" id="IPR010280">
    <property type="entry name" value="U5_MeTrfase_fam"/>
</dbReference>
<dbReference type="PROSITE" id="PS51687">
    <property type="entry name" value="SAM_MT_RNA_M5U"/>
    <property type="match status" value="1"/>
</dbReference>
<dbReference type="OrthoDB" id="9804590at2"/>
<evidence type="ECO:0000256" key="4">
    <source>
        <dbReference type="PROSITE-ProRule" id="PRU01024"/>
    </source>
</evidence>
<evidence type="ECO:0000256" key="3">
    <source>
        <dbReference type="ARBA" id="ARBA00022691"/>
    </source>
</evidence>